<dbReference type="EMBL" id="JAIQCV010000011">
    <property type="protein sequence ID" value="KAH1045791.1"/>
    <property type="molecule type" value="Genomic_DNA"/>
</dbReference>
<organism evidence="1 2">
    <name type="scientific">Gossypium stocksii</name>
    <dbReference type="NCBI Taxonomy" id="47602"/>
    <lineage>
        <taxon>Eukaryota</taxon>
        <taxon>Viridiplantae</taxon>
        <taxon>Streptophyta</taxon>
        <taxon>Embryophyta</taxon>
        <taxon>Tracheophyta</taxon>
        <taxon>Spermatophyta</taxon>
        <taxon>Magnoliopsida</taxon>
        <taxon>eudicotyledons</taxon>
        <taxon>Gunneridae</taxon>
        <taxon>Pentapetalae</taxon>
        <taxon>rosids</taxon>
        <taxon>malvids</taxon>
        <taxon>Malvales</taxon>
        <taxon>Malvaceae</taxon>
        <taxon>Malvoideae</taxon>
        <taxon>Gossypium</taxon>
    </lineage>
</organism>
<dbReference type="Gene3D" id="3.30.420.10">
    <property type="entry name" value="Ribonuclease H-like superfamily/Ribonuclease H"/>
    <property type="match status" value="1"/>
</dbReference>
<dbReference type="OrthoDB" id="1654885at2759"/>
<dbReference type="Proteomes" id="UP000828251">
    <property type="component" value="Unassembled WGS sequence"/>
</dbReference>
<accession>A0A9D3UIL7</accession>
<comment type="caution">
    <text evidence="1">The sequence shown here is derived from an EMBL/GenBank/DDBJ whole genome shotgun (WGS) entry which is preliminary data.</text>
</comment>
<name>A0A9D3UIL7_9ROSI</name>
<reference evidence="1 2" key="1">
    <citation type="journal article" date="2021" name="Plant Biotechnol. J.">
        <title>Multi-omics assisted identification of the key and species-specific regulatory components of drought-tolerant mechanisms in Gossypium stocksii.</title>
        <authorList>
            <person name="Yu D."/>
            <person name="Ke L."/>
            <person name="Zhang D."/>
            <person name="Wu Y."/>
            <person name="Sun Y."/>
            <person name="Mei J."/>
            <person name="Sun J."/>
            <person name="Sun Y."/>
        </authorList>
    </citation>
    <scope>NUCLEOTIDE SEQUENCE [LARGE SCALE GENOMIC DNA]</scope>
    <source>
        <strain evidence="2">cv. E1</strain>
        <tissue evidence="1">Leaf</tissue>
    </source>
</reference>
<dbReference type="InterPro" id="IPR036397">
    <property type="entry name" value="RNaseH_sf"/>
</dbReference>
<evidence type="ECO:0000313" key="1">
    <source>
        <dbReference type="EMBL" id="KAH1045791.1"/>
    </source>
</evidence>
<gene>
    <name evidence="1" type="ORF">J1N35_036575</name>
</gene>
<sequence>MAAVFLKLEMIDFPFKPVFDKVDEGIMREDFYTNLGKRKPDQLIIFKDRVSKSQFNQVLNKELGQVP</sequence>
<proteinExistence type="predicted"/>
<evidence type="ECO:0000313" key="2">
    <source>
        <dbReference type="Proteomes" id="UP000828251"/>
    </source>
</evidence>
<protein>
    <submittedName>
        <fullName evidence="1">Uncharacterized protein</fullName>
    </submittedName>
</protein>
<keyword evidence="2" id="KW-1185">Reference proteome</keyword>
<dbReference type="AlphaFoldDB" id="A0A9D3UIL7"/>
<dbReference type="GO" id="GO:0003676">
    <property type="term" value="F:nucleic acid binding"/>
    <property type="evidence" value="ECO:0007669"/>
    <property type="project" value="InterPro"/>
</dbReference>